<evidence type="ECO:0000313" key="7">
    <source>
        <dbReference type="EMBL" id="PYH90975.1"/>
    </source>
</evidence>
<dbReference type="VEuPathDB" id="FungiDB:BO71DRAFT_486671"/>
<proteinExistence type="inferred from homology"/>
<keyword evidence="3" id="KW-0436">Ligase</keyword>
<dbReference type="InterPro" id="IPR020845">
    <property type="entry name" value="AMP-binding_CS"/>
</dbReference>
<dbReference type="Gene3D" id="3.30.559.10">
    <property type="entry name" value="Chloramphenicol acetyltransferase-like domain"/>
    <property type="match status" value="5"/>
</dbReference>
<evidence type="ECO:0000256" key="2">
    <source>
        <dbReference type="ARBA" id="ARBA00022553"/>
    </source>
</evidence>
<feature type="region of interest" description="Disordered" evidence="5">
    <location>
        <begin position="775"/>
        <end position="809"/>
    </location>
</feature>
<reference evidence="7 8" key="1">
    <citation type="submission" date="2018-02" db="EMBL/GenBank/DDBJ databases">
        <title>The genomes of Aspergillus section Nigri reveals drivers in fungal speciation.</title>
        <authorList>
            <consortium name="DOE Joint Genome Institute"/>
            <person name="Vesth T.C."/>
            <person name="Nybo J."/>
            <person name="Theobald S."/>
            <person name="Brandl J."/>
            <person name="Frisvad J.C."/>
            <person name="Nielsen K.F."/>
            <person name="Lyhne E.K."/>
            <person name="Kogle M.E."/>
            <person name="Kuo A."/>
            <person name="Riley R."/>
            <person name="Clum A."/>
            <person name="Nolan M."/>
            <person name="Lipzen A."/>
            <person name="Salamov A."/>
            <person name="Henrissat B."/>
            <person name="Wiebenga A."/>
            <person name="De vries R.P."/>
            <person name="Grigoriev I.V."/>
            <person name="Mortensen U.H."/>
            <person name="Andersen M.R."/>
            <person name="Baker S.E."/>
        </authorList>
    </citation>
    <scope>NUCLEOTIDE SEQUENCE [LARGE SCALE GENOMIC DNA]</scope>
    <source>
        <strain evidence="7 8">CBS 707.79</strain>
    </source>
</reference>
<feature type="domain" description="Carrier" evidence="6">
    <location>
        <begin position="2991"/>
        <end position="3067"/>
    </location>
</feature>
<dbReference type="OrthoDB" id="416786at2759"/>
<evidence type="ECO:0000256" key="4">
    <source>
        <dbReference type="ARBA" id="ARBA00029454"/>
    </source>
</evidence>
<organism evidence="7 8">
    <name type="scientific">Aspergillus ellipticus CBS 707.79</name>
    <dbReference type="NCBI Taxonomy" id="1448320"/>
    <lineage>
        <taxon>Eukaryota</taxon>
        <taxon>Fungi</taxon>
        <taxon>Dikarya</taxon>
        <taxon>Ascomycota</taxon>
        <taxon>Pezizomycotina</taxon>
        <taxon>Eurotiomycetes</taxon>
        <taxon>Eurotiomycetidae</taxon>
        <taxon>Eurotiales</taxon>
        <taxon>Aspergillaceae</taxon>
        <taxon>Aspergillus</taxon>
        <taxon>Aspergillus subgen. Circumdati</taxon>
    </lineage>
</organism>
<dbReference type="NCBIfam" id="NF003417">
    <property type="entry name" value="PRK04813.1"/>
    <property type="match status" value="5"/>
</dbReference>
<comment type="similarity">
    <text evidence="4">Belongs to the NRP synthetase family.</text>
</comment>
<dbReference type="PROSITE" id="PS00455">
    <property type="entry name" value="AMP_BINDING"/>
    <property type="match status" value="4"/>
</dbReference>
<gene>
    <name evidence="7" type="ORF">BO71DRAFT_486671</name>
</gene>
<dbReference type="STRING" id="1448320.A0A319D076"/>
<dbReference type="InterPro" id="IPR045851">
    <property type="entry name" value="AMP-bd_C_sf"/>
</dbReference>
<dbReference type="EMBL" id="KZ825961">
    <property type="protein sequence ID" value="PYH90975.1"/>
    <property type="molecule type" value="Genomic_DNA"/>
</dbReference>
<dbReference type="PROSITE" id="PS00012">
    <property type="entry name" value="PHOSPHOPANTETHEINE"/>
    <property type="match status" value="3"/>
</dbReference>
<name>A0A319D076_9EURO</name>
<dbReference type="InterPro" id="IPR023213">
    <property type="entry name" value="CAT-like_dom_sf"/>
</dbReference>
<evidence type="ECO:0000256" key="5">
    <source>
        <dbReference type="SAM" id="MobiDB-lite"/>
    </source>
</evidence>
<dbReference type="InterPro" id="IPR009081">
    <property type="entry name" value="PP-bd_ACP"/>
</dbReference>
<dbReference type="InterPro" id="IPR020806">
    <property type="entry name" value="PKS_PP-bd"/>
</dbReference>
<dbReference type="InterPro" id="IPR036736">
    <property type="entry name" value="ACP-like_sf"/>
</dbReference>
<dbReference type="InterPro" id="IPR006162">
    <property type="entry name" value="Ppantetheine_attach_site"/>
</dbReference>
<accession>A0A319D076</accession>
<dbReference type="Pfam" id="PF00550">
    <property type="entry name" value="PP-binding"/>
    <property type="match status" value="5"/>
</dbReference>
<dbReference type="InterPro" id="IPR000873">
    <property type="entry name" value="AMP-dep_synth/lig_dom"/>
</dbReference>
<dbReference type="InterPro" id="IPR010071">
    <property type="entry name" value="AA_adenyl_dom"/>
</dbReference>
<dbReference type="FunFam" id="3.30.300.30:FF:000015">
    <property type="entry name" value="Nonribosomal peptide synthase SidD"/>
    <property type="match status" value="5"/>
</dbReference>
<dbReference type="GO" id="GO:0044550">
    <property type="term" value="P:secondary metabolite biosynthetic process"/>
    <property type="evidence" value="ECO:0007669"/>
    <property type="project" value="TreeGrafter"/>
</dbReference>
<dbReference type="Gene3D" id="1.10.1200.10">
    <property type="entry name" value="ACP-like"/>
    <property type="match status" value="5"/>
</dbReference>
<keyword evidence="8" id="KW-1185">Reference proteome</keyword>
<protein>
    <submittedName>
        <fullName evidence="7">Putative nonribosomal peptide synthase</fullName>
    </submittedName>
</protein>
<dbReference type="SMART" id="SM00823">
    <property type="entry name" value="PKS_PP"/>
    <property type="match status" value="5"/>
</dbReference>
<dbReference type="SUPFAM" id="SSF56801">
    <property type="entry name" value="Acetyl-CoA synthetase-like"/>
    <property type="match status" value="5"/>
</dbReference>
<keyword evidence="2" id="KW-0597">Phosphoprotein</keyword>
<dbReference type="SUPFAM" id="SSF52777">
    <property type="entry name" value="CoA-dependent acyltransferases"/>
    <property type="match status" value="10"/>
</dbReference>
<feature type="compositionally biased region" description="Polar residues" evidence="5">
    <location>
        <begin position="795"/>
        <end position="808"/>
    </location>
</feature>
<evidence type="ECO:0000256" key="3">
    <source>
        <dbReference type="ARBA" id="ARBA00022598"/>
    </source>
</evidence>
<sequence length="5690" mass="618279">MMPGVIARYATPLMQNKPYGCIVMKKSSDSKQLHSFNPHMSCSETMTATNLSFQNYPTPTGLAVAWAILLQDYLGNTEVSFAFSTTADGSASERSRRINVRLAEESIGGLWREVDRQITQDRPSSTQQDIQGAQWQTQLCVRHGGWKDASTPDDYSRRNPTEPDLEIVCEIQDDDDDHEVNVAISIPTGASTGTKRAERILKQYEHVLRQIQQPGSTHLAVHSIETASLDDLRDVWEWNRHIPVVGKQTALEIFNSHVRYQPDSLALDSWEGDMTYIHLDRLATALSHQLAQAGVCRGHVVPLCFEKSLWTIVAIVAVMKTGAAFVILDENLPAERLRQLSRILAPDAIITLASGAQQYRARNLELGVIVVDSGLDAMEPSPLAPSQAPPSSPSDTIYIVFTSGTTGVPKAAQIAHSNICSFASSVSTLSNVNRHSRILALASYAYDVSLGNIFLSLLSGACLCIPSSWECKNAIGSLVPRYAITHLQTTPSVSRLLNPSESETLEVLDLCGEPCTEDVLAKWRGGQTRVMNTYSPAECTITSVAHPNILKSPKPSIIGKGLGACWVMAPFSHDRLTPIGGIGELVLEGPLVGLGYLRNEHATRAAFFEDPKWLRNGLSGMVPGRGGRLYRTGDLVRLTDDGLVEYICRRDRQVKIRGQRVELGELAVHLEALTPPSMQWCPEVVRLPSGSELLIIFFVAVPDLRAEVQAVIDRLDSELRRRLPPAMIPNAYACVDRIPLSLTGKTDHSALKQMAIDMPPSQLRFANTLLRASSTLEDDHPDDPNPNETDVKQAANGQTPTNGKVNSRASEEITVEMGGIAQTMKVLWSEVLNRHPESIRGSDTFFEHGGESMAAIRLVDAAARKEIHIDVATIFKYPQLSELVSHCRHRVASIEEPPKPFSLLLRVIPEIAERCGMPVENIQDAYPCTPMQEGLIVADPDRVATYVGQTVLELPEDVDPQRLAYAWQRVAATHPILRTRIVDTESHGLLQVVLRDGRMASVNEKYHSLAEYVKSDEPRNMGLGTALCRWAVVRETAPQCTYFGLTMHHAIYDGWTLPRIGAEVFKAYQGIQPHPTTGFNVFIQHLQTQSQTSARAHWAARLAEPGRTTFFPAIPSTLSPRAIQADAEVVKSVPMPENASLDISMPSLLRAAWALLVSKLSGSDDVTFGATVSGRGLSIPGIKDLLSPTISTIPVRIKMEEGETAGQFVSRVQRNAVEDLPFEHVGLRNIRRLSAETREGSQFRTLLIIHPPETGGFDQPAFLSMTPGEELLKGKLQKLEFDTSVSNFNEYALMILINQKKGTLLLKASYDSHILGSTGAAHLLDQFAHVANQLGASRNLRKRLECLDLTPPSEIQTIWRWNAALTTARPQCIQDIIAGTIARQPQAIAICAWDGSATFAEVDAESSRLASALDRHGVGPGSLVPICMEKSKWAAISMLAVLRAGAGFVLMNVRRQPKQRLHAVVEETGADLVLTAGPATELARELAGHVMTCEDEAGLIQDGPLPLQEPRIRAASPAAPAFVVFTSGSTGRPKGIVISHENFATTVVDHARELRISTNSRVYDYASYSFDIAVHNALMSLCIGACLCVPSEEDRENDIDGSFARLEANWVNLTPSVARLVSPSAVPGLTTLVLSGEAVGTDLVLQWKGTGVDLINAYGPAECQICTIQHDLGTLPNAATIGRGVACSTWVVHPGSLQLCPIGAVGELVVEGPIVSPGYLNAPNDMFINSPNWLRKGAGGIPGRTGRLYRTGDLVRYDPEGRLIYVGRATTQVKVNGQRVELEEVEAHVRHALPSLRAVVADVVHIDGMAQVCIFLLEGTRNGARHSARAPDADPTMSLALPPAGVEDRLKASLASLSTQAVYFTVSHLPLTATRKLDRRKLRDTAARFSRDEILSLRVQGKLPEPTSLTEQQCAFRETWAKVLKLRPAQVGMQHDFFQLGGDSISAMRLVKSARKQGFSFTVADVFRHSRLSDLLQIANENAESDGDGDDDAPEVDIERVTPFALLSPGEVEPLVVSAATACGVATSEIINIYPCTPFQEGVFAQTANEASAYVQHTELKFPSSCDPHDVRVAWEEVIASTPILRTRIIQTDSASLMQVVLRAQGPMHQWPQYDSTQHYLSEQGGASMAPGTPLSRFALVMPRGASEYTIVWTIHHALYDSWTMGLILRQVSARYRNTGRVGWLGPEYSLFVRFLQTQQAASEEWWQETLAGASDAALFPKAPLTTTEASSSSWSTMQIATPFPSVVPPGYTTAILLRAAWAILMARQTGGDSVLFGEVRLGRHISLPGIEAMRGPTIAAVPILMHIDRDGTIAALLARVRETNIEMQAYEHLGLQNIARVSEDARAACRFQTCVVFQDSSTEDPAGPGGPFRVDDSIDDVRNFNSWDLLVVFRRRGSELAAEAVFRESIVPSAMVDLLLRQAQSIFGRLCAATGRDTIVRELDVATPADLETIWEWNRRAPDTVDEFLHGIVARQARQRPDQPAVDAHDGRLSYRELDDYASRLAAHLCSLGVGIGTFVPLCFEKSVWVPVAMLAVIKTGAAFSVMDVSYPESRLRAIADSLGARLVLTSPAQRDLAARLSEDFFVLDEASCHRCGPATARPALPHDTRRIMYVCFTSGSTGVPKGVMVSHQNLASAAVAQTQGLDFRPEDRVYDFSSHAFDANIWHFWLGFVVGACVCIPSDEGRKADLAGSIHGFRTTALFLTPSVARTIDPRDIPTVERLYLGGEAVTPLDVSMWLEHVDLWGAYGPTETTPLSIFTRLRKPESASNIGRGLGVLPWVCNPDNHHELMAIGAVGEMVVEGPLVTLGYRGLPDKTAAVFISDPGFLTRRSPAIPGGRRGRLYKTGDLVRYAADGTIEYLGRADTQVKLRGQRVEFGEIEYHLKEGLPEIAAVCEVIVNSSGLPTLVAFCAAASANPSLDLDSGSARAYLSSRLPPYMVPAAFLALPQIPRNASGKVDRLQLRALGPKLLETHSADAQGDGPLQREAGPLTEREAQLHSLWATALGQPHLVASSGSNFFDIGADSITAMKLSNLARKASLRLAMKDILDHPTLSAMASTAGPIRSQIESLAPFRLLGDLSLRGSSILAKAAAACGIPVDDIEDMYPCTPLQVELVALTLKQPRAYIKRSVFDVPPQISLEQLCRAWDTVIRVNPILRTRFVDVEGKGLLQVVVRGHRWDRAETLQQYLASALPLTELGGSFHRIAAITESQGRQSIVWTIHHALYDAWSIRIIEEQLRRAYDAQPVAEPPRFSGFVRHTLMADRQQSTQTYQVNPSGTFRRMLQWNRPPKRNVQATIHTAWALIVSRMAETDDVVFAATLAGRDVLIPGIEQMVGPTIAPVPIRIRLPGSDGSVKGLVDATARTAADMGPYQHVGTQAIEAIDADTQAACRFQTLIVVTPDDDEAGTRGPEAIRVCSYEVDTPDQTAFHTFGLVLFFTPSAAGLGLEIVFDPVLMDLQAVERLAGRLDTVLSLITHDVSGGLRIADVDGLGREDMDDIQTWNAARPGSSEHLLHEMILSAASEHAPTQVAIDAWDSQIAYTQLDRLSSHVATHLRGHGVRRGSVVPILSPKSGHVPVAMLGVLRAGAAFLPLDPSQPVSRLQSIIDQVHPLVILAAESCLDLARTAGAPVLAIDLSLTERGCESEARIDGHGSVQLDDAACILFTSGTTGIPKGVVQTHRALSSAILHQAAASGFDAATRALEFASYTFDVSWNMIFKVLATGGTLCVPHDDERQNDLAGALNRTRATLTELTVTVARLLRPSQLPTLKTLILSGEPVDGQAFEQWTPAVHLVICYGPSECTSVATINAAGRDHGIGRGVGCVTWLVNPQDHRQLVPVGAVGEIVLEGPIVGKGYYANEPLTTASYVRTCGLPWAQGRAARAFKTGDLARYDSAGNLHFVGRKDTQVKINGQRLELEEVQHHVRQAMGESLPGPVICCLVKTAGQAKPVLASFLSCETERGGGPIALASPNPEILTSLQTTLESRLGAVLPGSMIPSVFYFVTRVPRTANGKVDRPALVRLAAECPPDSGYRGRVDEQLPAARRAPATPAEHEMQQLWALALDVPIEGVFADDHFFRLGGDSISAMKLVARARERGHGAIRVSDVFASPKLAGLAMKLQTKASSDQVHILREEKPFELLGESVDIASLRTQVAAICRLADPGQVEDVYPCTPLQETMLAGTIRDPRAFSSMRLYRIRPTVDPARLRSAWATVVARNRALRTRLVDTPSHGLVQAIVRDDFSWERYSSTAAFLEHAWDQPMGPGTALARWALIDDPHESRLVWTIHHTVYDGWMLPGLEEELQRAYDGRPLPAPCPDLRPLVRYLGQTDRQSSVEYWAQELKLADEAVIFPALPAGSYEPQPKAFLERTISARSPSPSLGVSALMYGSWALLVSQLTGSPTVAFGTIRTGRAAPVDGIDRIMGPTITTVPILVDVDRSQSVDAYTARLRAQTVGMIPHEHLGIPAIRRISAEANAACRFQTVLVIQPAAPSANRRPEALLEEMDETQVEGFPDQHAVLNQYALMVEIIPLGATMTLRASFDATLIWPAQMERILQQWEHLIQQIQGHHEQTPAVALGQLASLSPTDLHDVWTWHQAVPDAVTDRFVHQTVSELASLQPEALAIDAWDGRLTYAELDRLASGLAQRLVVAGIGPGRLVPLLYEKSRWANVAMLAVLKAGGAFVPLDAHQAEGHLRAVMQLLSTDLILCSAKTHDRAIRLAPGALLVDEESFPPQGATPPLDERQALVAAVNRRRALGPADLAYAVFTSGSTGTAKGVRISHANLATAVRHQAGPAGYQIGPDSRTLDSSFYSFDACVCNFFYTVTQGGCLCVPSGDTLGGDLGAFLHDYRVSWAQLVPSVARTLAPDQLPHLQHLVLTGEAIHPGDVEAWAHRLRLVNAYGPTECTILCAISGALTRDTPLGSVGRGHGANLWITEIGDPHRLAPVGAIGEVLIEGPLVGAGYLGPDVFPLVVDPRWLCAGGRRGALFRTGDQARYAEDGSLVFIGRIGAEVKLRGQRVDLAGIEDVLQRCLLPGDAVVAEIARLGADRQLLVAFVATPGADAGLPALEARLRAAGPRLRAALAAALPAYMQPEAVVGLPAIPRTTSGKTDRRRLQQIGTQLHISQLLWLRAAGIPAATRSPPATPGERLLAALWADVLGIPAERIGRDDDFFFLGGDSLAVMRLTTRAHAHHHLLPARAVFETPVLAQLAPRLVPSSPGLASKPYTPSTPFGLVPELAPAAGFIHDTVQPALGLPADHVEDILPANGFQVDYIHHAEEPLGLQYAYLDIGAHTSWPRLVAAVRAVVQAFDSLRSRFVRHPGSGRYYQVLLRDPPLLVEEIALADDAQITPFSSAFCARDSRQARLSDVYTKLTLASSPRPGAPRRVILRLSHMQNDGWCTIRILHAIAAAYTQHPPLTPEPPRWTALLAYRAASAPASRAHWRALLAGSPRITPALRHRPAGLPTLPIRTLRTYALPNFHSARRNRLTRPTVVVNVAWALVLQQLAGHEDIIFGNVTTGRGGAMPGLDAVVGPCVNMLPTRVQLAAPRRGDRDAPPRTAAYLRGLVEHCAAQVDARTACEGLDWDELVARCTDWPAGTRYTSAVHFRNMAFEPQLSFEDEALTVSWYELVATPHWTTVLVYPEEDGVLRLWLLADPKEIGADGADEILALLAGFVDELVAAIAVDDLV</sequence>
<evidence type="ECO:0000313" key="8">
    <source>
        <dbReference type="Proteomes" id="UP000247810"/>
    </source>
</evidence>
<dbReference type="PANTHER" id="PTHR45527">
    <property type="entry name" value="NONRIBOSOMAL PEPTIDE SYNTHETASE"/>
    <property type="match status" value="1"/>
</dbReference>
<dbReference type="GO" id="GO:0031177">
    <property type="term" value="F:phosphopantetheine binding"/>
    <property type="evidence" value="ECO:0007669"/>
    <property type="project" value="InterPro"/>
</dbReference>
<evidence type="ECO:0000259" key="6">
    <source>
        <dbReference type="PROSITE" id="PS50075"/>
    </source>
</evidence>
<dbReference type="GO" id="GO:0043041">
    <property type="term" value="P:amino acid activation for nonribosomal peptide biosynthetic process"/>
    <property type="evidence" value="ECO:0007669"/>
    <property type="project" value="TreeGrafter"/>
</dbReference>
<dbReference type="Proteomes" id="UP000247810">
    <property type="component" value="Unassembled WGS sequence"/>
</dbReference>
<dbReference type="GO" id="GO:0005737">
    <property type="term" value="C:cytoplasm"/>
    <property type="evidence" value="ECO:0007669"/>
    <property type="project" value="TreeGrafter"/>
</dbReference>
<dbReference type="Gene3D" id="3.30.559.30">
    <property type="entry name" value="Nonribosomal peptide synthetase, condensation domain"/>
    <property type="match status" value="5"/>
</dbReference>
<dbReference type="Pfam" id="PF00501">
    <property type="entry name" value="AMP-binding"/>
    <property type="match status" value="5"/>
</dbReference>
<dbReference type="InterPro" id="IPR042099">
    <property type="entry name" value="ANL_N_sf"/>
</dbReference>
<feature type="domain" description="Carrier" evidence="6">
    <location>
        <begin position="815"/>
        <end position="891"/>
    </location>
</feature>
<evidence type="ECO:0000256" key="1">
    <source>
        <dbReference type="ARBA" id="ARBA00022450"/>
    </source>
</evidence>
<dbReference type="GO" id="GO:0016874">
    <property type="term" value="F:ligase activity"/>
    <property type="evidence" value="ECO:0007669"/>
    <property type="project" value="UniProtKB-KW"/>
</dbReference>
<dbReference type="Pfam" id="PF00668">
    <property type="entry name" value="Condensation"/>
    <property type="match status" value="6"/>
</dbReference>
<dbReference type="Gene3D" id="3.30.300.30">
    <property type="match status" value="5"/>
</dbReference>
<feature type="domain" description="Carrier" evidence="6">
    <location>
        <begin position="1907"/>
        <end position="1983"/>
    </location>
</feature>
<dbReference type="FunFam" id="1.10.1200.10:FF:000005">
    <property type="entry name" value="Nonribosomal peptide synthetase 1"/>
    <property type="match status" value="1"/>
</dbReference>
<dbReference type="SUPFAM" id="SSF47336">
    <property type="entry name" value="ACP-like"/>
    <property type="match status" value="5"/>
</dbReference>
<dbReference type="CDD" id="cd05918">
    <property type="entry name" value="A_NRPS_SidN3_like"/>
    <property type="match status" value="5"/>
</dbReference>
<feature type="domain" description="Carrier" evidence="6">
    <location>
        <begin position="4048"/>
        <end position="4125"/>
    </location>
</feature>
<dbReference type="PROSITE" id="PS50075">
    <property type="entry name" value="CARRIER"/>
    <property type="match status" value="5"/>
</dbReference>
<dbReference type="CDD" id="cd19545">
    <property type="entry name" value="FUM14_C_NRPS-like"/>
    <property type="match status" value="4"/>
</dbReference>
<dbReference type="NCBIfam" id="TIGR01733">
    <property type="entry name" value="AA-adenyl-dom"/>
    <property type="match status" value="2"/>
</dbReference>
<keyword evidence="1" id="KW-0596">Phosphopantetheine</keyword>
<dbReference type="InterPro" id="IPR001242">
    <property type="entry name" value="Condensation_dom"/>
</dbReference>
<feature type="domain" description="Carrier" evidence="6">
    <location>
        <begin position="5143"/>
        <end position="5219"/>
    </location>
</feature>
<dbReference type="Gene3D" id="3.40.50.12780">
    <property type="entry name" value="N-terminal domain of ligase-like"/>
    <property type="match status" value="5"/>
</dbReference>
<dbReference type="PANTHER" id="PTHR45527:SF3">
    <property type="entry name" value="SIDEROPHORE SYNTHETASE (EUROFUNG)"/>
    <property type="match status" value="1"/>
</dbReference>